<dbReference type="RefSeq" id="WP_307406441.1">
    <property type="nucleotide sequence ID" value="NZ_JAUSUR010000002.1"/>
</dbReference>
<sequence length="292" mass="32939">MNTYKYKKIDAFTSKNSLGNPAACIYLDTDQTLGDNEMLDIAKQHKGFVSEVIYCEHKEDSIFLTYYSSECEVDFCGHGTIACIYSLIKDTLDLWNQSEIEIQTNKKGKLTVYNRMLENDTVLISAPEPKYIGSDISREVIADNLGLTVDDLHLNHSIDLIDAGLRTLIVPLNELATEVSIFPDEQKLQSFCIQNEIDIILIFTKDTENPECIAHTRVFAPKFGYLEDPATGSGNSAFGYYMLKNKLWDGNDCIIEQGGENRVFNSIYLSMKDNKVLFGGSATIRIDGTYYY</sequence>
<organism evidence="1 2">
    <name type="scientific">Breznakia pachnodae</name>
    <dbReference type="NCBI Taxonomy" id="265178"/>
    <lineage>
        <taxon>Bacteria</taxon>
        <taxon>Bacillati</taxon>
        <taxon>Bacillota</taxon>
        <taxon>Erysipelotrichia</taxon>
        <taxon>Erysipelotrichales</taxon>
        <taxon>Erysipelotrichaceae</taxon>
        <taxon>Breznakia</taxon>
    </lineage>
</organism>
<comment type="caution">
    <text evidence="1">The sequence shown here is derived from an EMBL/GenBank/DDBJ whole genome shotgun (WGS) entry which is preliminary data.</text>
</comment>
<evidence type="ECO:0000313" key="1">
    <source>
        <dbReference type="EMBL" id="MDQ0360495.1"/>
    </source>
</evidence>
<dbReference type="InterPro" id="IPR003719">
    <property type="entry name" value="Phenazine_PhzF-like"/>
</dbReference>
<dbReference type="PANTHER" id="PTHR13774">
    <property type="entry name" value="PHENAZINE BIOSYNTHESIS PROTEIN"/>
    <property type="match status" value="1"/>
</dbReference>
<name>A0ABU0E110_9FIRM</name>
<keyword evidence="2" id="KW-1185">Reference proteome</keyword>
<reference evidence="1 2" key="1">
    <citation type="submission" date="2023-07" db="EMBL/GenBank/DDBJ databases">
        <title>Genomic Encyclopedia of Type Strains, Phase IV (KMG-IV): sequencing the most valuable type-strain genomes for metagenomic binning, comparative biology and taxonomic classification.</title>
        <authorList>
            <person name="Goeker M."/>
        </authorList>
    </citation>
    <scope>NUCLEOTIDE SEQUENCE [LARGE SCALE GENOMIC DNA]</scope>
    <source>
        <strain evidence="1 2">DSM 16784</strain>
    </source>
</reference>
<protein>
    <submittedName>
        <fullName evidence="1">PhzF family phenazine biosynthesis protein</fullName>
    </submittedName>
</protein>
<dbReference type="NCBIfam" id="TIGR00654">
    <property type="entry name" value="PhzF_family"/>
    <property type="match status" value="1"/>
</dbReference>
<evidence type="ECO:0000313" key="2">
    <source>
        <dbReference type="Proteomes" id="UP001230220"/>
    </source>
</evidence>
<dbReference type="EMBL" id="JAUSUR010000002">
    <property type="protein sequence ID" value="MDQ0360495.1"/>
    <property type="molecule type" value="Genomic_DNA"/>
</dbReference>
<proteinExistence type="predicted"/>
<dbReference type="Gene3D" id="3.10.310.10">
    <property type="entry name" value="Diaminopimelate Epimerase, Chain A, domain 1"/>
    <property type="match status" value="2"/>
</dbReference>
<dbReference type="SUPFAM" id="SSF54506">
    <property type="entry name" value="Diaminopimelate epimerase-like"/>
    <property type="match status" value="1"/>
</dbReference>
<dbReference type="PIRSF" id="PIRSF016184">
    <property type="entry name" value="PhzC_PhzF"/>
    <property type="match status" value="1"/>
</dbReference>
<dbReference type="Proteomes" id="UP001230220">
    <property type="component" value="Unassembled WGS sequence"/>
</dbReference>
<dbReference type="Pfam" id="PF02567">
    <property type="entry name" value="PhzC-PhzF"/>
    <property type="match status" value="1"/>
</dbReference>
<accession>A0ABU0E110</accession>
<gene>
    <name evidence="1" type="ORF">J2S15_001240</name>
</gene>